<dbReference type="Proteomes" id="UP000478052">
    <property type="component" value="Unassembled WGS sequence"/>
</dbReference>
<evidence type="ECO:0000313" key="2">
    <source>
        <dbReference type="Proteomes" id="UP000478052"/>
    </source>
</evidence>
<evidence type="ECO:0000313" key="1">
    <source>
        <dbReference type="EMBL" id="KAF0769848.1"/>
    </source>
</evidence>
<keyword evidence="2" id="KW-1185">Reference proteome</keyword>
<organism evidence="1 2">
    <name type="scientific">Aphis craccivora</name>
    <name type="common">Cowpea aphid</name>
    <dbReference type="NCBI Taxonomy" id="307492"/>
    <lineage>
        <taxon>Eukaryota</taxon>
        <taxon>Metazoa</taxon>
        <taxon>Ecdysozoa</taxon>
        <taxon>Arthropoda</taxon>
        <taxon>Hexapoda</taxon>
        <taxon>Insecta</taxon>
        <taxon>Pterygota</taxon>
        <taxon>Neoptera</taxon>
        <taxon>Paraneoptera</taxon>
        <taxon>Hemiptera</taxon>
        <taxon>Sternorrhyncha</taxon>
        <taxon>Aphidomorpha</taxon>
        <taxon>Aphidoidea</taxon>
        <taxon>Aphididae</taxon>
        <taxon>Aphidini</taxon>
        <taxon>Aphis</taxon>
        <taxon>Aphis</taxon>
    </lineage>
</organism>
<proteinExistence type="predicted"/>
<accession>A0A6G0ZGL5</accession>
<reference evidence="1 2" key="1">
    <citation type="submission" date="2019-08" db="EMBL/GenBank/DDBJ databases">
        <title>Whole genome of Aphis craccivora.</title>
        <authorList>
            <person name="Voronova N.V."/>
            <person name="Shulinski R.S."/>
            <person name="Bandarenka Y.V."/>
            <person name="Zhorov D.G."/>
            <person name="Warner D."/>
        </authorList>
    </citation>
    <scope>NUCLEOTIDE SEQUENCE [LARGE SCALE GENOMIC DNA]</scope>
    <source>
        <strain evidence="1">180601</strain>
        <tissue evidence="1">Whole Body</tissue>
    </source>
</reference>
<dbReference type="EMBL" id="VUJU01000523">
    <property type="protein sequence ID" value="KAF0769848.1"/>
    <property type="molecule type" value="Genomic_DNA"/>
</dbReference>
<name>A0A6G0ZGL5_APHCR</name>
<protein>
    <submittedName>
        <fullName evidence="1">Zinc finger MYM-type protein 1-like</fullName>
    </submittedName>
</protein>
<dbReference type="AlphaFoldDB" id="A0A6G0ZGL5"/>
<gene>
    <name evidence="1" type="ORF">FWK35_00012353</name>
</gene>
<comment type="caution">
    <text evidence="1">The sequence shown here is derived from an EMBL/GenBank/DDBJ whole genome shotgun (WGS) entry which is preliminary data.</text>
</comment>
<sequence>MLHTCKTETKDAICETPQCRPGQGRGAANASGFPAQRDNLIIKYTKNLCSLYENSSPRHPKTFSLIDKLEQFPEDSLNTICNLANLNQKIIAIELKQFMLANFDEDEGIEVKLTEQIKCNKCTKCLYCAFILLQELSYQSNLLCNLFILYKFTNCERIFSKLKIIKTKLQSSLHQEHLNLYVLMYSNNK</sequence>
<dbReference type="OrthoDB" id="6640789at2759"/>